<dbReference type="Pfam" id="PF00216">
    <property type="entry name" value="Bac_DNA_binding"/>
    <property type="match status" value="1"/>
</dbReference>
<dbReference type="GO" id="GO:0003677">
    <property type="term" value="F:DNA binding"/>
    <property type="evidence" value="ECO:0007669"/>
    <property type="project" value="UniProtKB-KW"/>
</dbReference>
<feature type="region of interest" description="Disordered" evidence="3">
    <location>
        <begin position="90"/>
        <end position="123"/>
    </location>
</feature>
<dbReference type="InterPro" id="IPR010992">
    <property type="entry name" value="IHF-like_DNA-bd_dom_sf"/>
</dbReference>
<gene>
    <name evidence="4" type="ORF">LVJ94_35020</name>
</gene>
<dbReference type="InterPro" id="IPR000119">
    <property type="entry name" value="Hist_DNA-bd"/>
</dbReference>
<dbReference type="Proteomes" id="UP001374803">
    <property type="component" value="Chromosome"/>
</dbReference>
<evidence type="ECO:0000256" key="3">
    <source>
        <dbReference type="SAM" id="MobiDB-lite"/>
    </source>
</evidence>
<keyword evidence="5" id="KW-1185">Reference proteome</keyword>
<accession>A0ABZ2KXS3</accession>
<reference evidence="4" key="1">
    <citation type="submission" date="2021-12" db="EMBL/GenBank/DDBJ databases">
        <title>Discovery of the Pendulisporaceae a myxobacterial family with distinct sporulation behavior and unique specialized metabolism.</title>
        <authorList>
            <person name="Garcia R."/>
            <person name="Popoff A."/>
            <person name="Bader C.D."/>
            <person name="Loehr J."/>
            <person name="Walesch S."/>
            <person name="Walt C."/>
            <person name="Boldt J."/>
            <person name="Bunk B."/>
            <person name="Haeckl F.J.F.P.J."/>
            <person name="Gunesch A.P."/>
            <person name="Birkelbach J."/>
            <person name="Nuebel U."/>
            <person name="Pietschmann T."/>
            <person name="Bach T."/>
            <person name="Mueller R."/>
        </authorList>
    </citation>
    <scope>NUCLEOTIDE SEQUENCE</scope>
    <source>
        <strain evidence="4">MSr11367</strain>
    </source>
</reference>
<name>A0ABZ2KXS3_9BACT</name>
<sequence>MPPLVTKETLDCEVSRSLGVPIKTVRMISRAFIDGLRDALAAGAAVRIAGLGRFSVSTSRQPPSNIVPYPYVRNIVRFARGRVLARALAERNISNGETRRGTRSRSRTRKGGRGRLPHVRQEA</sequence>
<dbReference type="EMBL" id="CP089983">
    <property type="protein sequence ID" value="WXB02114.1"/>
    <property type="molecule type" value="Genomic_DNA"/>
</dbReference>
<feature type="compositionally biased region" description="Basic residues" evidence="3">
    <location>
        <begin position="101"/>
        <end position="123"/>
    </location>
</feature>
<dbReference type="SUPFAM" id="SSF47729">
    <property type="entry name" value="IHF-like DNA-binding proteins"/>
    <property type="match status" value="1"/>
</dbReference>
<evidence type="ECO:0000256" key="1">
    <source>
        <dbReference type="ARBA" id="ARBA00010529"/>
    </source>
</evidence>
<proteinExistence type="inferred from homology"/>
<keyword evidence="2 4" id="KW-0238">DNA-binding</keyword>
<evidence type="ECO:0000256" key="2">
    <source>
        <dbReference type="ARBA" id="ARBA00023125"/>
    </source>
</evidence>
<organism evidence="4 5">
    <name type="scientific">Pendulispora rubella</name>
    <dbReference type="NCBI Taxonomy" id="2741070"/>
    <lineage>
        <taxon>Bacteria</taxon>
        <taxon>Pseudomonadati</taxon>
        <taxon>Myxococcota</taxon>
        <taxon>Myxococcia</taxon>
        <taxon>Myxococcales</taxon>
        <taxon>Sorangiineae</taxon>
        <taxon>Pendulisporaceae</taxon>
        <taxon>Pendulispora</taxon>
    </lineage>
</organism>
<dbReference type="RefSeq" id="WP_394831739.1">
    <property type="nucleotide sequence ID" value="NZ_CP089929.1"/>
</dbReference>
<dbReference type="Gene3D" id="4.10.520.10">
    <property type="entry name" value="IHF-like DNA-binding proteins"/>
    <property type="match status" value="1"/>
</dbReference>
<comment type="similarity">
    <text evidence="1">Belongs to the bacterial histone-like protein family.</text>
</comment>
<evidence type="ECO:0000313" key="5">
    <source>
        <dbReference type="Proteomes" id="UP001374803"/>
    </source>
</evidence>
<evidence type="ECO:0000313" key="4">
    <source>
        <dbReference type="EMBL" id="WXB02114.1"/>
    </source>
</evidence>
<protein>
    <submittedName>
        <fullName evidence="4">HU family DNA-binding protein</fullName>
    </submittedName>
</protein>